<dbReference type="PANTHER" id="PTHR46211:SF14">
    <property type="entry name" value="GLYCEROPHOSPHODIESTER PHOSPHODIESTERASE"/>
    <property type="match status" value="1"/>
</dbReference>
<dbReference type="GO" id="GO:0006629">
    <property type="term" value="P:lipid metabolic process"/>
    <property type="evidence" value="ECO:0007669"/>
    <property type="project" value="InterPro"/>
</dbReference>
<proteinExistence type="predicted"/>
<accession>A0A511V6I3</accession>
<gene>
    <name evidence="2" type="primary">glpQ</name>
    <name evidence="2" type="ORF">ADA01nite_19800</name>
</gene>
<comment type="caution">
    <text evidence="2">The sequence shown here is derived from an EMBL/GenBank/DDBJ whole genome shotgun (WGS) entry which is preliminary data.</text>
</comment>
<dbReference type="RefSeq" id="WP_146809789.1">
    <property type="nucleotide sequence ID" value="NZ_BJXX01000083.1"/>
</dbReference>
<dbReference type="OrthoDB" id="384721at2"/>
<dbReference type="Gene3D" id="3.20.20.190">
    <property type="entry name" value="Phosphatidylinositol (PI) phosphodiesterase"/>
    <property type="match status" value="1"/>
</dbReference>
<protein>
    <submittedName>
        <fullName evidence="2">Glycerophosphoryl diester phosphodiesterase</fullName>
    </submittedName>
</protein>
<dbReference type="Proteomes" id="UP000321157">
    <property type="component" value="Unassembled WGS sequence"/>
</dbReference>
<feature type="domain" description="GP-PDE" evidence="1">
    <location>
        <begin position="2"/>
        <end position="239"/>
    </location>
</feature>
<keyword evidence="3" id="KW-1185">Reference proteome</keyword>
<dbReference type="InterPro" id="IPR030395">
    <property type="entry name" value="GP_PDE_dom"/>
</dbReference>
<organism evidence="2 3">
    <name type="scientific">Aneurinibacillus danicus</name>
    <dbReference type="NCBI Taxonomy" id="267746"/>
    <lineage>
        <taxon>Bacteria</taxon>
        <taxon>Bacillati</taxon>
        <taxon>Bacillota</taxon>
        <taxon>Bacilli</taxon>
        <taxon>Bacillales</taxon>
        <taxon>Paenibacillaceae</taxon>
        <taxon>Aneurinibacillus group</taxon>
        <taxon>Aneurinibacillus</taxon>
    </lineage>
</organism>
<dbReference type="GO" id="GO:0008081">
    <property type="term" value="F:phosphoric diester hydrolase activity"/>
    <property type="evidence" value="ECO:0007669"/>
    <property type="project" value="InterPro"/>
</dbReference>
<reference evidence="2 3" key="1">
    <citation type="submission" date="2019-07" db="EMBL/GenBank/DDBJ databases">
        <title>Whole genome shotgun sequence of Aneurinibacillus danicus NBRC 102444.</title>
        <authorList>
            <person name="Hosoyama A."/>
            <person name="Uohara A."/>
            <person name="Ohji S."/>
            <person name="Ichikawa N."/>
        </authorList>
    </citation>
    <scope>NUCLEOTIDE SEQUENCE [LARGE SCALE GENOMIC DNA]</scope>
    <source>
        <strain evidence="2 3">NBRC 102444</strain>
    </source>
</reference>
<dbReference type="InterPro" id="IPR017946">
    <property type="entry name" value="PLC-like_Pdiesterase_TIM-brl"/>
</dbReference>
<name>A0A511V6I3_9BACL</name>
<evidence type="ECO:0000313" key="3">
    <source>
        <dbReference type="Proteomes" id="UP000321157"/>
    </source>
</evidence>
<dbReference type="Pfam" id="PF03009">
    <property type="entry name" value="GDPD"/>
    <property type="match status" value="1"/>
</dbReference>
<dbReference type="SUPFAM" id="SSF51695">
    <property type="entry name" value="PLC-like phosphodiesterases"/>
    <property type="match status" value="1"/>
</dbReference>
<dbReference type="PANTHER" id="PTHR46211">
    <property type="entry name" value="GLYCEROPHOSPHORYL DIESTER PHOSPHODIESTERASE"/>
    <property type="match status" value="1"/>
</dbReference>
<dbReference type="EMBL" id="BJXX01000083">
    <property type="protein sequence ID" value="GEN34520.1"/>
    <property type="molecule type" value="Genomic_DNA"/>
</dbReference>
<evidence type="ECO:0000259" key="1">
    <source>
        <dbReference type="PROSITE" id="PS51704"/>
    </source>
</evidence>
<sequence length="243" mass="27550">MNLCMAHRGWSGRAPENTMVAVRLVLQHSEIRGMEIDVQLSKDGIPVLMHDFTLGRTVKADGTVKDYTLEELKRFDAGSWFGSAFTDERIPSLEEVLAEVRGKVLLNIELKTAGDMYPGLEEKVVELVYKYGMENEVYITSFDHDAVKRVHRLAPSLTKGLIFGGKSTLLHEQMAETGASVLSIPYPYLTQDFVKEMIEQGYTMIAWTIDDPEHIRRVMDLHPELQICTNYPDRMLGLTKKEA</sequence>
<evidence type="ECO:0000313" key="2">
    <source>
        <dbReference type="EMBL" id="GEN34520.1"/>
    </source>
</evidence>
<dbReference type="PROSITE" id="PS51704">
    <property type="entry name" value="GP_PDE"/>
    <property type="match status" value="1"/>
</dbReference>
<dbReference type="AlphaFoldDB" id="A0A511V6I3"/>